<keyword evidence="2" id="KW-1185">Reference proteome</keyword>
<organism evidence="1 2">
    <name type="scientific">Litoribrevibacter euphylliae</name>
    <dbReference type="NCBI Taxonomy" id="1834034"/>
    <lineage>
        <taxon>Bacteria</taxon>
        <taxon>Pseudomonadati</taxon>
        <taxon>Pseudomonadota</taxon>
        <taxon>Gammaproteobacteria</taxon>
        <taxon>Oceanospirillales</taxon>
        <taxon>Oceanospirillaceae</taxon>
        <taxon>Litoribrevibacter</taxon>
    </lineage>
</organism>
<dbReference type="GO" id="GO:0004519">
    <property type="term" value="F:endonuclease activity"/>
    <property type="evidence" value="ECO:0007669"/>
    <property type="project" value="UniProtKB-KW"/>
</dbReference>
<dbReference type="InterPro" id="IPR007581">
    <property type="entry name" value="Endonuclease-V"/>
</dbReference>
<dbReference type="Gene3D" id="3.30.2170.10">
    <property type="entry name" value="archaeoglobus fulgidus dsm 4304 superfamily"/>
    <property type="match status" value="1"/>
</dbReference>
<dbReference type="Proteomes" id="UP001595476">
    <property type="component" value="Unassembled WGS sequence"/>
</dbReference>
<dbReference type="RefSeq" id="WP_386716078.1">
    <property type="nucleotide sequence ID" value="NZ_JBHRSZ010000002.1"/>
</dbReference>
<proteinExistence type="predicted"/>
<name>A0ABV7H822_9GAMM</name>
<keyword evidence="1" id="KW-0540">Nuclease</keyword>
<gene>
    <name evidence="1" type="ORF">ACFOEK_03230</name>
</gene>
<sequence length="179" mass="20181">MILAVDVQYDDKSAFVAGVLFDEWNAEEPTAEYISHLHEIEEYVPGNFYKRELPCILKLLNEHRLEPTCILVDGYVYLDGKQKPGLGKKLFDTLEKKIEIIGVAKRGFSGISSKYEILRGESEKPLYITTTGELEIAKNKVLSMCGNYRIPALLKRADQLCREAANKSKHMNDVNAAGN</sequence>
<accession>A0ABV7H822</accession>
<keyword evidence="1" id="KW-0255">Endonuclease</keyword>
<protein>
    <submittedName>
        <fullName evidence="1">Endonuclease V</fullName>
    </submittedName>
</protein>
<dbReference type="Pfam" id="PF04493">
    <property type="entry name" value="Endonuclease_5"/>
    <property type="match status" value="1"/>
</dbReference>
<reference evidence="2" key="1">
    <citation type="journal article" date="2019" name="Int. J. Syst. Evol. Microbiol.">
        <title>The Global Catalogue of Microorganisms (GCM) 10K type strain sequencing project: providing services to taxonomists for standard genome sequencing and annotation.</title>
        <authorList>
            <consortium name="The Broad Institute Genomics Platform"/>
            <consortium name="The Broad Institute Genome Sequencing Center for Infectious Disease"/>
            <person name="Wu L."/>
            <person name="Ma J."/>
        </authorList>
    </citation>
    <scope>NUCLEOTIDE SEQUENCE [LARGE SCALE GENOMIC DNA]</scope>
    <source>
        <strain evidence="2">KCTC 52438</strain>
    </source>
</reference>
<dbReference type="EMBL" id="JBHRSZ010000002">
    <property type="protein sequence ID" value="MFC3150029.1"/>
    <property type="molecule type" value="Genomic_DNA"/>
</dbReference>
<comment type="caution">
    <text evidence="1">The sequence shown here is derived from an EMBL/GenBank/DDBJ whole genome shotgun (WGS) entry which is preliminary data.</text>
</comment>
<keyword evidence="1" id="KW-0378">Hydrolase</keyword>
<evidence type="ECO:0000313" key="1">
    <source>
        <dbReference type="EMBL" id="MFC3150029.1"/>
    </source>
</evidence>
<evidence type="ECO:0000313" key="2">
    <source>
        <dbReference type="Proteomes" id="UP001595476"/>
    </source>
</evidence>